<organism evidence="1 2">
    <name type="scientific">Jatropha curcas</name>
    <name type="common">Barbados nut</name>
    <dbReference type="NCBI Taxonomy" id="180498"/>
    <lineage>
        <taxon>Eukaryota</taxon>
        <taxon>Viridiplantae</taxon>
        <taxon>Streptophyta</taxon>
        <taxon>Embryophyta</taxon>
        <taxon>Tracheophyta</taxon>
        <taxon>Spermatophyta</taxon>
        <taxon>Magnoliopsida</taxon>
        <taxon>eudicotyledons</taxon>
        <taxon>Gunneridae</taxon>
        <taxon>Pentapetalae</taxon>
        <taxon>rosids</taxon>
        <taxon>fabids</taxon>
        <taxon>Malpighiales</taxon>
        <taxon>Euphorbiaceae</taxon>
        <taxon>Crotonoideae</taxon>
        <taxon>Jatropheae</taxon>
        <taxon>Jatropha</taxon>
    </lineage>
</organism>
<protein>
    <submittedName>
        <fullName evidence="1">Uncharacterized protein</fullName>
    </submittedName>
</protein>
<name>A0A067LFA4_JATCU</name>
<accession>A0A067LFA4</accession>
<dbReference type="AlphaFoldDB" id="A0A067LFA4"/>
<gene>
    <name evidence="1" type="ORF">JCGZ_23694</name>
</gene>
<keyword evidence="2" id="KW-1185">Reference proteome</keyword>
<sequence length="72" mass="8379">MEEMKRSAPPFTLQPPETVWIARNFITQHRSSSSRVLSRFRLLPRKSRSQTSSSHCEDEVGMLGYWISWPVA</sequence>
<proteinExistence type="predicted"/>
<reference evidence="1 2" key="1">
    <citation type="journal article" date="2014" name="PLoS ONE">
        <title>Global Analysis of Gene Expression Profiles in Physic Nut (Jatropha curcas L.) Seedlings Exposed to Salt Stress.</title>
        <authorList>
            <person name="Zhang L."/>
            <person name="Zhang C."/>
            <person name="Wu P."/>
            <person name="Chen Y."/>
            <person name="Li M."/>
            <person name="Jiang H."/>
            <person name="Wu G."/>
        </authorList>
    </citation>
    <scope>NUCLEOTIDE SEQUENCE [LARGE SCALE GENOMIC DNA]</scope>
    <source>
        <strain evidence="2">cv. GZQX0401</strain>
        <tissue evidence="1">Young leaves</tissue>
    </source>
</reference>
<evidence type="ECO:0000313" key="2">
    <source>
        <dbReference type="Proteomes" id="UP000027138"/>
    </source>
</evidence>
<dbReference type="EMBL" id="KK914288">
    <property type="protein sequence ID" value="KDP42754.1"/>
    <property type="molecule type" value="Genomic_DNA"/>
</dbReference>
<dbReference type="Proteomes" id="UP000027138">
    <property type="component" value="Unassembled WGS sequence"/>
</dbReference>
<evidence type="ECO:0000313" key="1">
    <source>
        <dbReference type="EMBL" id="KDP42754.1"/>
    </source>
</evidence>